<organism evidence="2">
    <name type="scientific">freshwater metagenome</name>
    <dbReference type="NCBI Taxonomy" id="449393"/>
    <lineage>
        <taxon>unclassified sequences</taxon>
        <taxon>metagenomes</taxon>
        <taxon>ecological metagenomes</taxon>
    </lineage>
</organism>
<dbReference type="AlphaFoldDB" id="A0A6J7UWB3"/>
<evidence type="ECO:0000256" key="1">
    <source>
        <dbReference type="SAM" id="MobiDB-lite"/>
    </source>
</evidence>
<accession>A0A6J7UWB3</accession>
<reference evidence="2" key="1">
    <citation type="submission" date="2020-05" db="EMBL/GenBank/DDBJ databases">
        <authorList>
            <person name="Chiriac C."/>
            <person name="Salcher M."/>
            <person name="Ghai R."/>
            <person name="Kavagutti S V."/>
        </authorList>
    </citation>
    <scope>NUCLEOTIDE SEQUENCE</scope>
</reference>
<gene>
    <name evidence="2" type="ORF">UFOPK4354_01431</name>
</gene>
<protein>
    <submittedName>
        <fullName evidence="2">Unannotated protein</fullName>
    </submittedName>
</protein>
<proteinExistence type="predicted"/>
<evidence type="ECO:0000313" key="2">
    <source>
        <dbReference type="EMBL" id="CAB5068207.1"/>
    </source>
</evidence>
<name>A0A6J7UWB3_9ZZZZ</name>
<dbReference type="EMBL" id="CAFBQW010000178">
    <property type="protein sequence ID" value="CAB5068207.1"/>
    <property type="molecule type" value="Genomic_DNA"/>
</dbReference>
<sequence>MGSGGATVSGPDPVYPLEDPGPHPRRSGDQFAALAQHVDVEQVGDDQCFDVLEVLLAASDELRCCYVVDL</sequence>
<feature type="region of interest" description="Disordered" evidence="1">
    <location>
        <begin position="1"/>
        <end position="28"/>
    </location>
</feature>